<dbReference type="SUPFAM" id="SSF52799">
    <property type="entry name" value="(Phosphotyrosine protein) phosphatases II"/>
    <property type="match status" value="1"/>
</dbReference>
<sequence>MSQPKSKFISYLTQSVAGNSRKSYLVSGGDDEVQESASKFFDVSQQPNLMPGERVIGEVDRVLKYAPYSAGKQGWSGVLCITNYKLGFLTADRSSYEMTGKRNRNKILGDDDIPLTCIDSIYHVASNGKRKKLTLGSRTSAKTETLEVHCKDFRIHKFGFKFTPKDENKRFVNMLVHHAFTTKDTLLFAYEYGRNNLLSGRQMMLECPQFDCILDWEEELRRCHADKTWRVTDYFVVPSALMNTDLQKAAPHFKDRRIPVWCYTHINRNSLVRMSAMDISSDQTKFQQRMLDAVKVASNQRNSPKVVVIEEECPSCQEVQESFTRLRKMCMSDTIEEFVDQDASWLTSLESSRWLLLVARCLKAAKDICEHVISGKRTVVIQGCDMSCLVSSLAQVLLDPHYRTMTGLQGLVEKEWVRAGHPFQKYLALVTPTESSLEQTPVFLLFLDCIWQLMQQFPTSFEFTETLLTTMWDSALIGIFDTFLFNNDHQRVSFSKNDNKNIRQFKLPSAWKWDFQFSSEDLSFFKNPLYLITHDEELRTSINDLRLLSRPGRVCQNSRNNSLRMVQENNVMGAGSAEMDPVRRDVLVPEESPQVLQLWRQCYLRWQSPAQILSGGTPTEYLQQCVMVEEIAQLQHKVKQLELTSNSDVKFRSKNNLIFGSQTNKSNLSELLNSTVLTSSFPFSPGPASKDQQYTFTPISAYIRHSTLDYDRD</sequence>
<dbReference type="InterPro" id="IPR010569">
    <property type="entry name" value="Myotubularin-like_Pase_dom"/>
</dbReference>
<evidence type="ECO:0000313" key="4">
    <source>
        <dbReference type="Proteomes" id="UP001164746"/>
    </source>
</evidence>
<dbReference type="Proteomes" id="UP001164746">
    <property type="component" value="Chromosome 3"/>
</dbReference>
<feature type="domain" description="Myotubularin phosphatase" evidence="2">
    <location>
        <begin position="234"/>
        <end position="603"/>
    </location>
</feature>
<dbReference type="CDD" id="cd14537">
    <property type="entry name" value="PTP-MTMR10-like"/>
    <property type="match status" value="1"/>
</dbReference>
<dbReference type="Gene3D" id="2.30.29.30">
    <property type="entry name" value="Pleckstrin-homology domain (PH domain)/Phosphotyrosine-binding domain (PTB)"/>
    <property type="match status" value="1"/>
</dbReference>
<dbReference type="InterPro" id="IPR029021">
    <property type="entry name" value="Prot-tyrosine_phosphatase-like"/>
</dbReference>
<proteinExistence type="inferred from homology"/>
<keyword evidence="4" id="KW-1185">Reference proteome</keyword>
<dbReference type="PANTHER" id="PTHR10807">
    <property type="entry name" value="MYOTUBULARIN-RELATED"/>
    <property type="match status" value="1"/>
</dbReference>
<comment type="similarity">
    <text evidence="1">Belongs to the protein-tyrosine phosphatase family. Non-receptor class myotubularin subfamily.</text>
</comment>
<name>A0ABY7DRS3_MYAAR</name>
<reference evidence="3" key="1">
    <citation type="submission" date="2022-11" db="EMBL/GenBank/DDBJ databases">
        <title>Centuries of genome instability and evolution in soft-shell clam transmissible cancer (bioRxiv).</title>
        <authorList>
            <person name="Hart S.F.M."/>
            <person name="Yonemitsu M.A."/>
            <person name="Giersch R.M."/>
            <person name="Beal B.F."/>
            <person name="Arriagada G."/>
            <person name="Davis B.W."/>
            <person name="Ostrander E.A."/>
            <person name="Goff S.P."/>
            <person name="Metzger M.J."/>
        </authorList>
    </citation>
    <scope>NUCLEOTIDE SEQUENCE</scope>
    <source>
        <strain evidence="3">MELC-2E11</strain>
        <tissue evidence="3">Siphon/mantle</tissue>
    </source>
</reference>
<dbReference type="InterPro" id="IPR011993">
    <property type="entry name" value="PH-like_dom_sf"/>
</dbReference>
<evidence type="ECO:0000259" key="2">
    <source>
        <dbReference type="PROSITE" id="PS51339"/>
    </source>
</evidence>
<dbReference type="PROSITE" id="PS51339">
    <property type="entry name" value="PPASE_MYOTUBULARIN"/>
    <property type="match status" value="1"/>
</dbReference>
<accession>A0ABY7DRS3</accession>
<dbReference type="SUPFAM" id="SSF50729">
    <property type="entry name" value="PH domain-like"/>
    <property type="match status" value="1"/>
</dbReference>
<dbReference type="Pfam" id="PF12578">
    <property type="entry name" value="3-PAP"/>
    <property type="match status" value="1"/>
</dbReference>
<dbReference type="EMBL" id="CP111014">
    <property type="protein sequence ID" value="WAR00403.1"/>
    <property type="molecule type" value="Genomic_DNA"/>
</dbReference>
<gene>
    <name evidence="3" type="ORF">MAR_024775</name>
</gene>
<dbReference type="InterPro" id="IPR030564">
    <property type="entry name" value="Myotubularin"/>
</dbReference>
<protein>
    <submittedName>
        <fullName evidence="3">MTRAB-like protein</fullName>
    </submittedName>
</protein>
<evidence type="ECO:0000256" key="1">
    <source>
        <dbReference type="ARBA" id="ARBA00007471"/>
    </source>
</evidence>
<organism evidence="3 4">
    <name type="scientific">Mya arenaria</name>
    <name type="common">Soft-shell clam</name>
    <dbReference type="NCBI Taxonomy" id="6604"/>
    <lineage>
        <taxon>Eukaryota</taxon>
        <taxon>Metazoa</taxon>
        <taxon>Spiralia</taxon>
        <taxon>Lophotrochozoa</taxon>
        <taxon>Mollusca</taxon>
        <taxon>Bivalvia</taxon>
        <taxon>Autobranchia</taxon>
        <taxon>Heteroconchia</taxon>
        <taxon>Euheterodonta</taxon>
        <taxon>Imparidentia</taxon>
        <taxon>Neoheterodontei</taxon>
        <taxon>Myida</taxon>
        <taxon>Myoidea</taxon>
        <taxon>Myidae</taxon>
        <taxon>Mya</taxon>
    </lineage>
</organism>
<dbReference type="Pfam" id="PF06602">
    <property type="entry name" value="Myotub-related"/>
    <property type="match status" value="1"/>
</dbReference>
<evidence type="ECO:0000313" key="3">
    <source>
        <dbReference type="EMBL" id="WAR00403.1"/>
    </source>
</evidence>
<dbReference type="InterPro" id="IPR022587">
    <property type="entry name" value="MTMR12-like_C"/>
</dbReference>
<dbReference type="PANTHER" id="PTHR10807:SF110">
    <property type="entry name" value="FI17948P1"/>
    <property type="match status" value="1"/>
</dbReference>